<gene>
    <name evidence="23" type="ORF">GCM10011489_30180</name>
</gene>
<dbReference type="GO" id="GO:0051539">
    <property type="term" value="F:4 iron, 4 sulfur cluster binding"/>
    <property type="evidence" value="ECO:0007669"/>
    <property type="project" value="UniProtKB-KW"/>
</dbReference>
<dbReference type="Gene3D" id="2.40.30.10">
    <property type="entry name" value="Translation factors"/>
    <property type="match status" value="1"/>
</dbReference>
<evidence type="ECO:0000256" key="14">
    <source>
        <dbReference type="ARBA" id="ARBA00023002"/>
    </source>
</evidence>
<dbReference type="InterPro" id="IPR050123">
    <property type="entry name" value="Prok_molybdopt-oxidoreductase"/>
</dbReference>
<dbReference type="Pfam" id="PF01568">
    <property type="entry name" value="Molydop_binding"/>
    <property type="match status" value="1"/>
</dbReference>
<evidence type="ECO:0000256" key="6">
    <source>
        <dbReference type="ARBA" id="ARBA00012604"/>
    </source>
</evidence>
<evidence type="ECO:0000256" key="15">
    <source>
        <dbReference type="ARBA" id="ARBA00023004"/>
    </source>
</evidence>
<comment type="cofactor">
    <cofactor evidence="3">
        <name>[4Fe-4S] cluster</name>
        <dbReference type="ChEBI" id="CHEBI:49883"/>
    </cofactor>
</comment>
<evidence type="ECO:0000256" key="8">
    <source>
        <dbReference type="ARBA" id="ARBA00022505"/>
    </source>
</evidence>
<dbReference type="InterPro" id="IPR001433">
    <property type="entry name" value="OxRdtase_FAD/NAD-bd"/>
</dbReference>
<feature type="region of interest" description="Disordered" evidence="19">
    <location>
        <begin position="1001"/>
        <end position="1045"/>
    </location>
</feature>
<dbReference type="SUPFAM" id="SSF52218">
    <property type="entry name" value="Flavoproteins"/>
    <property type="match status" value="1"/>
</dbReference>
<dbReference type="GO" id="GO:0010181">
    <property type="term" value="F:FMN binding"/>
    <property type="evidence" value="ECO:0007669"/>
    <property type="project" value="InterPro"/>
</dbReference>
<dbReference type="SUPFAM" id="SSF50692">
    <property type="entry name" value="ADC-like"/>
    <property type="match status" value="1"/>
</dbReference>
<feature type="domain" description="4Fe-4S Mo/W bis-MGD-type" evidence="22">
    <location>
        <begin position="22"/>
        <end position="84"/>
    </location>
</feature>
<comment type="cofactor">
    <cofactor evidence="2">
        <name>Mo-bis(molybdopterin guanine dinucleotide)</name>
        <dbReference type="ChEBI" id="CHEBI:60539"/>
    </cofactor>
</comment>
<organism evidence="23 24">
    <name type="scientific">Gordonia jinhuaensis</name>
    <dbReference type="NCBI Taxonomy" id="1517702"/>
    <lineage>
        <taxon>Bacteria</taxon>
        <taxon>Bacillati</taxon>
        <taxon>Actinomycetota</taxon>
        <taxon>Actinomycetes</taxon>
        <taxon>Mycobacteriales</taxon>
        <taxon>Gordoniaceae</taxon>
        <taxon>Gordonia</taxon>
    </lineage>
</organism>
<reference evidence="23" key="1">
    <citation type="journal article" date="2014" name="Int. J. Syst. Evol. Microbiol.">
        <title>Complete genome sequence of Corynebacterium casei LMG S-19264T (=DSM 44701T), isolated from a smear-ripened cheese.</title>
        <authorList>
            <consortium name="US DOE Joint Genome Institute (JGI-PGF)"/>
            <person name="Walter F."/>
            <person name="Albersmeier A."/>
            <person name="Kalinowski J."/>
            <person name="Ruckert C."/>
        </authorList>
    </citation>
    <scope>NUCLEOTIDE SEQUENCE</scope>
    <source>
        <strain evidence="23">CGMCC 1.12827</strain>
    </source>
</reference>
<comment type="cofactor">
    <cofactor evidence="4">
        <name>FAD</name>
        <dbReference type="ChEBI" id="CHEBI:57692"/>
    </cofactor>
</comment>
<dbReference type="SMART" id="SM00926">
    <property type="entry name" value="Molybdop_Fe4S4"/>
    <property type="match status" value="1"/>
</dbReference>
<name>A0A916TFI5_9ACTN</name>
<dbReference type="SUPFAM" id="SSF52343">
    <property type="entry name" value="Ferredoxin reductase-like, C-terminal NADP-linked domain"/>
    <property type="match status" value="1"/>
</dbReference>
<dbReference type="InterPro" id="IPR039261">
    <property type="entry name" value="FNR_nucleotide-bd"/>
</dbReference>
<dbReference type="GO" id="GO:0016020">
    <property type="term" value="C:membrane"/>
    <property type="evidence" value="ECO:0007669"/>
    <property type="project" value="TreeGrafter"/>
</dbReference>
<dbReference type="PROSITE" id="PS51384">
    <property type="entry name" value="FAD_FR"/>
    <property type="match status" value="1"/>
</dbReference>
<keyword evidence="16" id="KW-0411">Iron-sulfur</keyword>
<evidence type="ECO:0000256" key="16">
    <source>
        <dbReference type="ARBA" id="ARBA00023014"/>
    </source>
</evidence>
<dbReference type="EMBL" id="BMGC01000026">
    <property type="protein sequence ID" value="GGB40558.1"/>
    <property type="molecule type" value="Genomic_DNA"/>
</dbReference>
<dbReference type="Gene3D" id="1.20.990.10">
    <property type="entry name" value="NADPH-cytochrome p450 Reductase, Chain A, domain 3"/>
    <property type="match status" value="1"/>
</dbReference>
<dbReference type="Pfam" id="PF04879">
    <property type="entry name" value="Molybdop_Fe4S4"/>
    <property type="match status" value="1"/>
</dbReference>
<dbReference type="InterPro" id="IPR009010">
    <property type="entry name" value="Asp_de-COase-like_dom_sf"/>
</dbReference>
<comment type="catalytic activity">
    <reaction evidence="18">
        <text>hydrogen sulfide + 3 NADP(+) + 3 H2O = sulfite + 3 NADPH + 4 H(+)</text>
        <dbReference type="Rhea" id="RHEA:13801"/>
        <dbReference type="ChEBI" id="CHEBI:15377"/>
        <dbReference type="ChEBI" id="CHEBI:15378"/>
        <dbReference type="ChEBI" id="CHEBI:17359"/>
        <dbReference type="ChEBI" id="CHEBI:29919"/>
        <dbReference type="ChEBI" id="CHEBI:57783"/>
        <dbReference type="ChEBI" id="CHEBI:58349"/>
        <dbReference type="EC" id="1.8.1.2"/>
    </reaction>
</comment>
<dbReference type="Gene3D" id="3.40.50.80">
    <property type="entry name" value="Nucleotide-binding domain of ferredoxin-NADP reductase (FNR) module"/>
    <property type="match status" value="1"/>
</dbReference>
<dbReference type="Pfam" id="PF00667">
    <property type="entry name" value="FAD_binding_1"/>
    <property type="match status" value="1"/>
</dbReference>
<dbReference type="InterPro" id="IPR023173">
    <property type="entry name" value="NADPH_Cyt_P450_Rdtase_alpha"/>
</dbReference>
<dbReference type="Pfam" id="PF00258">
    <property type="entry name" value="Flavodoxin_1"/>
    <property type="match status" value="1"/>
</dbReference>
<dbReference type="InterPro" id="IPR006963">
    <property type="entry name" value="Mopterin_OxRdtase_4Fe-4S_dom"/>
</dbReference>
<keyword evidence="17" id="KW-0534">Nitrate assimilation</keyword>
<keyword evidence="7" id="KW-0004">4Fe-4S</keyword>
<evidence type="ECO:0000256" key="17">
    <source>
        <dbReference type="ARBA" id="ARBA00023063"/>
    </source>
</evidence>
<dbReference type="CDD" id="cd06199">
    <property type="entry name" value="SiR"/>
    <property type="match status" value="1"/>
</dbReference>
<evidence type="ECO:0000256" key="7">
    <source>
        <dbReference type="ARBA" id="ARBA00022485"/>
    </source>
</evidence>
<keyword evidence="13" id="KW-0521">NADP</keyword>
<dbReference type="InterPro" id="IPR006656">
    <property type="entry name" value="Mopterin_OxRdtase"/>
</dbReference>
<accession>A0A916TFI5</accession>
<comment type="cofactor">
    <cofactor evidence="1">
        <name>FMN</name>
        <dbReference type="ChEBI" id="CHEBI:58210"/>
    </cofactor>
</comment>
<evidence type="ECO:0000313" key="24">
    <source>
        <dbReference type="Proteomes" id="UP000621454"/>
    </source>
</evidence>
<keyword evidence="14" id="KW-0560">Oxidoreductase</keyword>
<dbReference type="InterPro" id="IPR041957">
    <property type="entry name" value="CT_Nitrate-R-NapA-like"/>
</dbReference>
<dbReference type="GO" id="GO:0043546">
    <property type="term" value="F:molybdopterin cofactor binding"/>
    <property type="evidence" value="ECO:0007669"/>
    <property type="project" value="InterPro"/>
</dbReference>
<dbReference type="PANTHER" id="PTHR43105:SF9">
    <property type="entry name" value="NADPH-FE(3+) OXIDOREDUCTASE SUBUNIT ALPHA"/>
    <property type="match status" value="1"/>
</dbReference>
<dbReference type="Proteomes" id="UP000621454">
    <property type="component" value="Unassembled WGS sequence"/>
</dbReference>
<dbReference type="InterPro" id="IPR001709">
    <property type="entry name" value="Flavoprot_Pyr_Nucl_cyt_Rdtase"/>
</dbReference>
<evidence type="ECO:0000256" key="19">
    <source>
        <dbReference type="SAM" id="MobiDB-lite"/>
    </source>
</evidence>
<keyword evidence="15" id="KW-0408">Iron</keyword>
<feature type="domain" description="Flavodoxin-like" evidence="20">
    <location>
        <begin position="857"/>
        <end position="995"/>
    </location>
</feature>
<keyword evidence="24" id="KW-1185">Reference proteome</keyword>
<keyword evidence="12" id="KW-0274">FAD</keyword>
<dbReference type="InterPro" id="IPR003097">
    <property type="entry name" value="CysJ-like_FAD-binding"/>
</dbReference>
<dbReference type="RefSeq" id="WP_188587412.1">
    <property type="nucleotide sequence ID" value="NZ_BMGC01000026.1"/>
</dbReference>
<sequence length="1410" mass="152159">MVDPPRPATSRPGTQVSGATSERTVNTLCAYCGVGCGMVLHVQAPAGSALPVITKTTGRTDHPTNFGRLCTKGSTTADMLAAPGRMEKAAVRTDRDSERESASLHEAIGYAASRMRTILDEHGPDSIALYVSGQMSLESQYLSTKLAKGYLRTVHIESNSRLCMASAGTGYKQSLGADGPPGSYQDFDNADLFFVIGSNMADCHPILFLRMAERRKAGAKLIVVDPRRTTTAAKADLFLQVNPGTDLALLNGLLHLLIESGAVDQSFIDDYTEGFEQMPEFVAQYTPQEVERITGVAESDLRTAARWIAEAGDWMSCWTMGLNQSIHGTWHTNAICNLHLATGAICRIGSGPFSLTGQPNAMGGREMGYMGPGLPGQRAVVSESDRDFCEDRWGLPRGTIRSDVGPGTIEMFDKMAAGEIRACWIICTNPVASVANRSRVIEALQKCELVIVSDVFAENETLAYADVTLPAALWTEADGVMVNSERNLTLHEAAVNPPGDATPDWALIAALASEMGFADAFDYRCAEEIFDEITTFWNPRTGWDIRGAGYDRLRDTPLQWPCPPEAPDTGGMSAGATDRHPIRYLNDGVSQTKVIRPDGTDPRLVFPTPSGRAIFHARPYMPAAELPDDEHPLVLNTGRLPHQWHTMTKTGRVAKLNKLNPAPFVEIHPTDAADMHICDGDSVRISSRRGAAVLPAVVTDRVRPGNCFAPMHFNDMFGTDLAINAVTNDAVDPDSLQPEFKVCAVALEKVESAHEPSSPDHSTGTGTDALAVALGVATPTAPPALSSTEQRYLAGFLTGMRSTDAAAGVPVLPSDAPLDADTRFWVNGVLAGAYSRISDSPASVSPPETPTPETPTIDVLWASQTGTVEDHVPGVVAALVEHGMPAASHTLDDAGIAALTSGGTVLIVTSTTGDADPPDNAAQLWDALSADDAPRLDSLHYSVLAFGDPSYDEFCGFGRKLDDRLSELGATRLAARADCEPDYETVAQSWLDAVLDQLADQAPQSADPPAQTPVTTPSGQVSSSTVSSSTVSSGQVSTPSYGRKNPLITSLVRNTRLNRPGSSKDVRQIGFALPTGTLTYEAGDALGVWPRNSPAYVENFLQLTGLDGDTPVTVAGEEMLLYRALHERLDIAKITGGVLEFVRERHRGAGLHALPEPQDKDALDDWMWGRQTADLLADFPVRASVDDWLGVLKPLTPRQYSISSSPKENPSEVQLTVSAVRYNVHGIARHGVCSTYLADHADGDPIGVWVAPSTHFRPPADPDAPMIMVGPGTGIAPFRGFLHERRALGHTGRNWLFFGEQHAATDFYYRDEIESFCADGLLNELDLAFSRDQERKVYVQDRMIEKGAQLWRWLNEGAYFYVCGDKSRMARDVDEALKFVIATHGRLSGQSAEAYVKALAADKRYVRDVY</sequence>
<evidence type="ECO:0000259" key="22">
    <source>
        <dbReference type="PROSITE" id="PS51669"/>
    </source>
</evidence>
<keyword evidence="9" id="KW-0285">Flavoprotein</keyword>
<comment type="similarity">
    <text evidence="5">Belongs to the prokaryotic molybdopterin-containing oxidoreductase family. NasA/NapA/NarB subfamily.</text>
</comment>
<protein>
    <recommendedName>
        <fullName evidence="6">assimilatory sulfite reductase (NADPH)</fullName>
        <ecNumber evidence="6">1.8.1.2</ecNumber>
    </recommendedName>
</protein>
<feature type="domain" description="FAD-binding FR-type" evidence="21">
    <location>
        <begin position="1044"/>
        <end position="1259"/>
    </location>
</feature>
<keyword evidence="11" id="KW-0479">Metal-binding</keyword>
<dbReference type="FunFam" id="3.40.50.80:FF:000001">
    <property type="entry name" value="NADPH--cytochrome P450 reductase 1"/>
    <property type="match status" value="1"/>
</dbReference>
<dbReference type="InterPro" id="IPR001094">
    <property type="entry name" value="Flavdoxin-like"/>
</dbReference>
<dbReference type="EC" id="1.8.1.2" evidence="6"/>
<dbReference type="InterPro" id="IPR008254">
    <property type="entry name" value="Flavodoxin/NO_synth"/>
</dbReference>
<evidence type="ECO:0000259" key="20">
    <source>
        <dbReference type="PROSITE" id="PS50902"/>
    </source>
</evidence>
<dbReference type="GO" id="GO:0004783">
    <property type="term" value="F:sulfite reductase (NADPH) activity"/>
    <property type="evidence" value="ECO:0007669"/>
    <property type="project" value="UniProtKB-EC"/>
</dbReference>
<dbReference type="SUPFAM" id="SSF53706">
    <property type="entry name" value="Formate dehydrogenase/DMSO reductase, domains 1-3"/>
    <property type="match status" value="1"/>
</dbReference>
<dbReference type="Gene3D" id="3.40.50.740">
    <property type="match status" value="1"/>
</dbReference>
<proteinExistence type="inferred from homology"/>
<dbReference type="Gene3D" id="3.40.50.360">
    <property type="match status" value="1"/>
</dbReference>
<evidence type="ECO:0000256" key="11">
    <source>
        <dbReference type="ARBA" id="ARBA00022723"/>
    </source>
</evidence>
<evidence type="ECO:0000256" key="10">
    <source>
        <dbReference type="ARBA" id="ARBA00022643"/>
    </source>
</evidence>
<evidence type="ECO:0000256" key="1">
    <source>
        <dbReference type="ARBA" id="ARBA00001917"/>
    </source>
</evidence>
<dbReference type="GO" id="GO:0042128">
    <property type="term" value="P:nitrate assimilation"/>
    <property type="evidence" value="ECO:0007669"/>
    <property type="project" value="UniProtKB-KW"/>
</dbReference>
<evidence type="ECO:0000256" key="18">
    <source>
        <dbReference type="ARBA" id="ARBA00052219"/>
    </source>
</evidence>
<dbReference type="FunFam" id="3.40.228.10:FF:000002">
    <property type="entry name" value="Formate dehydrogenase subunit alpha"/>
    <property type="match status" value="1"/>
</dbReference>
<keyword evidence="10" id="KW-0288">FMN</keyword>
<dbReference type="PRINTS" id="PR00371">
    <property type="entry name" value="FPNCR"/>
</dbReference>
<dbReference type="CDD" id="cd02791">
    <property type="entry name" value="MopB_CT_Nitrate-R-NapA-like"/>
    <property type="match status" value="1"/>
</dbReference>
<dbReference type="InterPro" id="IPR017927">
    <property type="entry name" value="FAD-bd_FR_type"/>
</dbReference>
<dbReference type="PANTHER" id="PTHR43105">
    <property type="entry name" value="RESPIRATORY NITRATE REDUCTASE"/>
    <property type="match status" value="1"/>
</dbReference>
<evidence type="ECO:0000256" key="13">
    <source>
        <dbReference type="ARBA" id="ARBA00022857"/>
    </source>
</evidence>
<dbReference type="Gene3D" id="2.40.40.20">
    <property type="match status" value="1"/>
</dbReference>
<dbReference type="Pfam" id="PF00175">
    <property type="entry name" value="NAD_binding_1"/>
    <property type="match status" value="1"/>
</dbReference>
<dbReference type="PROSITE" id="PS51669">
    <property type="entry name" value="4FE4S_MOW_BIS_MGD"/>
    <property type="match status" value="1"/>
</dbReference>
<dbReference type="CDD" id="cd02754">
    <property type="entry name" value="MopB_Nitrate-R-NapA-like"/>
    <property type="match status" value="1"/>
</dbReference>
<feature type="compositionally biased region" description="Polar residues" evidence="19">
    <location>
        <begin position="11"/>
        <end position="20"/>
    </location>
</feature>
<dbReference type="PROSITE" id="PS50902">
    <property type="entry name" value="FLAVODOXIN_LIKE"/>
    <property type="match status" value="1"/>
</dbReference>
<evidence type="ECO:0000256" key="3">
    <source>
        <dbReference type="ARBA" id="ARBA00001966"/>
    </source>
</evidence>
<reference evidence="23" key="2">
    <citation type="submission" date="2020-09" db="EMBL/GenBank/DDBJ databases">
        <authorList>
            <person name="Sun Q."/>
            <person name="Zhou Y."/>
        </authorList>
    </citation>
    <scope>NUCLEOTIDE SEQUENCE</scope>
    <source>
        <strain evidence="23">CGMCC 1.12827</strain>
    </source>
</reference>
<feature type="compositionally biased region" description="Low complexity" evidence="19">
    <location>
        <begin position="1001"/>
        <end position="1040"/>
    </location>
</feature>
<dbReference type="Gene3D" id="3.40.228.10">
    <property type="entry name" value="Dimethylsulfoxide Reductase, domain 2"/>
    <property type="match status" value="1"/>
</dbReference>
<comment type="caution">
    <text evidence="23">The sequence shown here is derived from an EMBL/GenBank/DDBJ whole genome shotgun (WGS) entry which is preliminary data.</text>
</comment>
<dbReference type="Gene3D" id="2.20.25.90">
    <property type="entry name" value="ADC-like domains"/>
    <property type="match status" value="1"/>
</dbReference>
<dbReference type="InterPro" id="IPR017938">
    <property type="entry name" value="Riboflavin_synthase-like_b-brl"/>
</dbReference>
<evidence type="ECO:0000256" key="4">
    <source>
        <dbReference type="ARBA" id="ARBA00001974"/>
    </source>
</evidence>
<dbReference type="InterPro" id="IPR029039">
    <property type="entry name" value="Flavoprotein-like_sf"/>
</dbReference>
<evidence type="ECO:0000256" key="9">
    <source>
        <dbReference type="ARBA" id="ARBA00022630"/>
    </source>
</evidence>
<evidence type="ECO:0000313" key="23">
    <source>
        <dbReference type="EMBL" id="GGB40558.1"/>
    </source>
</evidence>
<dbReference type="SUPFAM" id="SSF63380">
    <property type="entry name" value="Riboflavin synthase domain-like"/>
    <property type="match status" value="1"/>
</dbReference>
<dbReference type="Pfam" id="PF00384">
    <property type="entry name" value="Molybdopterin"/>
    <property type="match status" value="1"/>
</dbReference>
<dbReference type="FunFam" id="2.40.40.20:FF:000005">
    <property type="entry name" value="Periplasmic nitrate reductase"/>
    <property type="match status" value="1"/>
</dbReference>
<keyword evidence="8" id="KW-0500">Molybdenum</keyword>
<feature type="region of interest" description="Disordered" evidence="19">
    <location>
        <begin position="1"/>
        <end position="20"/>
    </location>
</feature>
<dbReference type="GO" id="GO:0046872">
    <property type="term" value="F:metal ion binding"/>
    <property type="evidence" value="ECO:0007669"/>
    <property type="project" value="UniProtKB-KW"/>
</dbReference>
<dbReference type="PRINTS" id="PR00369">
    <property type="entry name" value="FLAVODOXIN"/>
</dbReference>
<evidence type="ECO:0000259" key="21">
    <source>
        <dbReference type="PROSITE" id="PS51384"/>
    </source>
</evidence>
<evidence type="ECO:0000256" key="5">
    <source>
        <dbReference type="ARBA" id="ARBA00008747"/>
    </source>
</evidence>
<evidence type="ECO:0000256" key="12">
    <source>
        <dbReference type="ARBA" id="ARBA00022827"/>
    </source>
</evidence>
<evidence type="ECO:0000256" key="2">
    <source>
        <dbReference type="ARBA" id="ARBA00001942"/>
    </source>
</evidence>
<dbReference type="InterPro" id="IPR006657">
    <property type="entry name" value="MoPterin_dinucl-bd_dom"/>
</dbReference>